<dbReference type="OrthoDB" id="27683at2759"/>
<dbReference type="InterPro" id="IPR040694">
    <property type="entry name" value="UGGT_TRXL_2"/>
</dbReference>
<sequence>MKFEFRKLHPEFREQLEEFKLHLLEADELTPLKVWQLQDLSLQAGQKVVSTAKSDALRMLQEISQNFPIMARAELESNQAGLFEELGLEPGTSALFINGLVIDLDSLDIFQLLELLRREEHLSEGFFQLGLSYVNDLETGAPYRGWGNSVNLILQPYFPRMMRPIARNFFTLVMCTVRLSAALTVFMVDPASAESRTLLDTAYSFYEHELPFKIGLIFVVNSNESSSGFDDAGVALLNAFNFIVSDQDAPMALRFLNKVLRNRVIFVDVGTSFSCRYTTSILMVILLPKTSLRCSPNDIQMKIWTLFLASRLIMTSAGR</sequence>
<gene>
    <name evidence="2" type="ORF">SBAD_LOCUS12566</name>
</gene>
<dbReference type="GO" id="GO:0003980">
    <property type="term" value="F:UDP-glucose:glycoprotein glucosyltransferase activity"/>
    <property type="evidence" value="ECO:0007669"/>
    <property type="project" value="InterPro"/>
</dbReference>
<protein>
    <recommendedName>
        <fullName evidence="1">UGGT thioredoxin-like domain-containing protein</fullName>
    </recommendedName>
</protein>
<dbReference type="Proteomes" id="UP000270296">
    <property type="component" value="Unassembled WGS sequence"/>
</dbReference>
<reference evidence="2 3" key="1">
    <citation type="submission" date="2018-11" db="EMBL/GenBank/DDBJ databases">
        <authorList>
            <consortium name="Pathogen Informatics"/>
        </authorList>
    </citation>
    <scope>NUCLEOTIDE SEQUENCE [LARGE SCALE GENOMIC DNA]</scope>
</reference>
<dbReference type="GO" id="GO:0051082">
    <property type="term" value="F:unfolded protein binding"/>
    <property type="evidence" value="ECO:0007669"/>
    <property type="project" value="TreeGrafter"/>
</dbReference>
<name>A0A3P8DDX0_9BILA</name>
<dbReference type="PANTHER" id="PTHR11226">
    <property type="entry name" value="UDP-GLUCOSE GLYCOPROTEIN:GLUCOSYLTRANSFERASE"/>
    <property type="match status" value="1"/>
</dbReference>
<proteinExistence type="predicted"/>
<evidence type="ECO:0000313" key="3">
    <source>
        <dbReference type="Proteomes" id="UP000270296"/>
    </source>
</evidence>
<dbReference type="PANTHER" id="PTHR11226:SF0">
    <property type="entry name" value="UDP-GLUCOSE:GLYCOPROTEIN GLUCOSYLTRANSFERASE"/>
    <property type="match status" value="1"/>
</dbReference>
<accession>A0A3P8DDX0</accession>
<keyword evidence="3" id="KW-1185">Reference proteome</keyword>
<evidence type="ECO:0000313" key="2">
    <source>
        <dbReference type="EMBL" id="VDP49687.1"/>
    </source>
</evidence>
<dbReference type="AlphaFoldDB" id="A0A3P8DDX0"/>
<feature type="domain" description="UGGT thioredoxin-like" evidence="1">
    <location>
        <begin position="27"/>
        <end position="132"/>
    </location>
</feature>
<dbReference type="InterPro" id="IPR009448">
    <property type="entry name" value="UDP-g_GGtrans"/>
</dbReference>
<dbReference type="Pfam" id="PF18401">
    <property type="entry name" value="Thioredoxin_13"/>
    <property type="match status" value="1"/>
</dbReference>
<evidence type="ECO:0000259" key="1">
    <source>
        <dbReference type="Pfam" id="PF18401"/>
    </source>
</evidence>
<dbReference type="GO" id="GO:0005783">
    <property type="term" value="C:endoplasmic reticulum"/>
    <property type="evidence" value="ECO:0007669"/>
    <property type="project" value="TreeGrafter"/>
</dbReference>
<dbReference type="GO" id="GO:0018279">
    <property type="term" value="P:protein N-linked glycosylation via asparagine"/>
    <property type="evidence" value="ECO:0007669"/>
    <property type="project" value="TreeGrafter"/>
</dbReference>
<dbReference type="GO" id="GO:0036503">
    <property type="term" value="P:ERAD pathway"/>
    <property type="evidence" value="ECO:0007669"/>
    <property type="project" value="TreeGrafter"/>
</dbReference>
<dbReference type="EMBL" id="UZAM01018145">
    <property type="protein sequence ID" value="VDP49687.1"/>
    <property type="molecule type" value="Genomic_DNA"/>
</dbReference>
<organism evidence="2 3">
    <name type="scientific">Soboliphyme baturini</name>
    <dbReference type="NCBI Taxonomy" id="241478"/>
    <lineage>
        <taxon>Eukaryota</taxon>
        <taxon>Metazoa</taxon>
        <taxon>Ecdysozoa</taxon>
        <taxon>Nematoda</taxon>
        <taxon>Enoplea</taxon>
        <taxon>Dorylaimia</taxon>
        <taxon>Dioctophymatida</taxon>
        <taxon>Dioctophymatoidea</taxon>
        <taxon>Soboliphymatidae</taxon>
        <taxon>Soboliphyme</taxon>
    </lineage>
</organism>